<reference evidence="2" key="1">
    <citation type="journal article" date="2020" name="Stud. Mycol.">
        <title>101 Dothideomycetes genomes: a test case for predicting lifestyles and emergence of pathogens.</title>
        <authorList>
            <person name="Haridas S."/>
            <person name="Albert R."/>
            <person name="Binder M."/>
            <person name="Bloem J."/>
            <person name="Labutti K."/>
            <person name="Salamov A."/>
            <person name="Andreopoulos B."/>
            <person name="Baker S."/>
            <person name="Barry K."/>
            <person name="Bills G."/>
            <person name="Bluhm B."/>
            <person name="Cannon C."/>
            <person name="Castanera R."/>
            <person name="Culley D."/>
            <person name="Daum C."/>
            <person name="Ezra D."/>
            <person name="Gonzalez J."/>
            <person name="Henrissat B."/>
            <person name="Kuo A."/>
            <person name="Liang C."/>
            <person name="Lipzen A."/>
            <person name="Lutzoni F."/>
            <person name="Magnuson J."/>
            <person name="Mondo S."/>
            <person name="Nolan M."/>
            <person name="Ohm R."/>
            <person name="Pangilinan J."/>
            <person name="Park H.-J."/>
            <person name="Ramirez L."/>
            <person name="Alfaro M."/>
            <person name="Sun H."/>
            <person name="Tritt A."/>
            <person name="Yoshinaga Y."/>
            <person name="Zwiers L.-H."/>
            <person name="Turgeon B."/>
            <person name="Goodwin S."/>
            <person name="Spatafora J."/>
            <person name="Crous P."/>
            <person name="Grigoriev I."/>
        </authorList>
    </citation>
    <scope>NUCLEOTIDE SEQUENCE</scope>
    <source>
        <strain evidence="2">CBS 123094</strain>
    </source>
</reference>
<evidence type="ECO:0000313" key="2">
    <source>
        <dbReference type="EMBL" id="KAF1993902.1"/>
    </source>
</evidence>
<proteinExistence type="predicted"/>
<dbReference type="Proteomes" id="UP000799779">
    <property type="component" value="Unassembled WGS sequence"/>
</dbReference>
<protein>
    <submittedName>
        <fullName evidence="2">Uncharacterized protein</fullName>
    </submittedName>
</protein>
<name>A0A6A5VVV3_9PLEO</name>
<keyword evidence="3" id="KW-1185">Reference proteome</keyword>
<gene>
    <name evidence="2" type="ORF">P154DRAFT_48105</name>
</gene>
<organism evidence="2 3">
    <name type="scientific">Amniculicola lignicola CBS 123094</name>
    <dbReference type="NCBI Taxonomy" id="1392246"/>
    <lineage>
        <taxon>Eukaryota</taxon>
        <taxon>Fungi</taxon>
        <taxon>Dikarya</taxon>
        <taxon>Ascomycota</taxon>
        <taxon>Pezizomycotina</taxon>
        <taxon>Dothideomycetes</taxon>
        <taxon>Pleosporomycetidae</taxon>
        <taxon>Pleosporales</taxon>
        <taxon>Amniculicolaceae</taxon>
        <taxon>Amniculicola</taxon>
    </lineage>
</organism>
<dbReference type="EMBL" id="ML977679">
    <property type="protein sequence ID" value="KAF1993902.1"/>
    <property type="molecule type" value="Genomic_DNA"/>
</dbReference>
<dbReference type="AlphaFoldDB" id="A0A6A5VVV3"/>
<accession>A0A6A5VVV3</accession>
<feature type="region of interest" description="Disordered" evidence="1">
    <location>
        <begin position="129"/>
        <end position="199"/>
    </location>
</feature>
<evidence type="ECO:0000256" key="1">
    <source>
        <dbReference type="SAM" id="MobiDB-lite"/>
    </source>
</evidence>
<evidence type="ECO:0000313" key="3">
    <source>
        <dbReference type="Proteomes" id="UP000799779"/>
    </source>
</evidence>
<sequence length="239" mass="26350">MCQSRSASSNRCRSARCNERTGLYRTLGPKLQAQLTIPGYLRSTVRVQPASLHDRISQHRHQAPVTNSEIVIALIRALIRSLSDQPPQASSTSGLCFAFALSLALCTPFAKRKCSDILGENMSRSLARARTWGLGPSKEGSSKAKRVKRSSPRGTITTSTDPAADPPKRKSANPGKRKVDSMFFKPKGPLPRSKPPLLSRTSRTCPSLLVLTWRRKFQEAHVGLAVLTRSLRHVVRSKK</sequence>
<feature type="compositionally biased region" description="Polar residues" evidence="1">
    <location>
        <begin position="152"/>
        <end position="161"/>
    </location>
</feature>